<evidence type="ECO:0000313" key="9">
    <source>
        <dbReference type="Proteomes" id="UP000249364"/>
    </source>
</evidence>
<evidence type="ECO:0000256" key="5">
    <source>
        <dbReference type="ARBA" id="ARBA00022840"/>
    </source>
</evidence>
<evidence type="ECO:0000256" key="4">
    <source>
        <dbReference type="ARBA" id="ARBA00022777"/>
    </source>
</evidence>
<dbReference type="PANTHER" id="PTHR46566">
    <property type="entry name" value="1-PHOSPHOFRUCTOKINASE-RELATED"/>
    <property type="match status" value="1"/>
</dbReference>
<dbReference type="PIRSF" id="PIRSF000535">
    <property type="entry name" value="1PFK/6PFK/LacC"/>
    <property type="match status" value="1"/>
</dbReference>
<gene>
    <name evidence="8" type="ORF">LY56_00551</name>
</gene>
<feature type="domain" description="Carbohydrate kinase PfkB" evidence="7">
    <location>
        <begin position="18"/>
        <end position="299"/>
    </location>
</feature>
<evidence type="ECO:0000256" key="2">
    <source>
        <dbReference type="ARBA" id="ARBA00022679"/>
    </source>
</evidence>
<dbReference type="OrthoDB" id="9801219at2"/>
<dbReference type="RefSeq" id="WP_071470447.1">
    <property type="nucleotide sequence ID" value="NZ_MEHT01000044.1"/>
</dbReference>
<comment type="similarity">
    <text evidence="1 6">Belongs to the carbohydrate kinase PfkB family.</text>
</comment>
<proteinExistence type="inferred from homology"/>
<dbReference type="GO" id="GO:0005524">
    <property type="term" value="F:ATP binding"/>
    <property type="evidence" value="ECO:0007669"/>
    <property type="project" value="UniProtKB-KW"/>
</dbReference>
<dbReference type="Gene3D" id="3.40.1190.20">
    <property type="match status" value="1"/>
</dbReference>
<keyword evidence="2 6" id="KW-0808">Transferase</keyword>
<dbReference type="GO" id="GO:0005829">
    <property type="term" value="C:cytosol"/>
    <property type="evidence" value="ECO:0007669"/>
    <property type="project" value="TreeGrafter"/>
</dbReference>
<dbReference type="PANTHER" id="PTHR46566:SF2">
    <property type="entry name" value="ATP-DEPENDENT 6-PHOSPHOFRUCTOKINASE ISOZYME 2"/>
    <property type="match status" value="1"/>
</dbReference>
<keyword evidence="5" id="KW-0067">ATP-binding</keyword>
<protein>
    <recommendedName>
        <fullName evidence="6">Phosphofructokinase</fullName>
    </recommendedName>
</protein>
<dbReference type="Proteomes" id="UP000249364">
    <property type="component" value="Unassembled WGS sequence"/>
</dbReference>
<evidence type="ECO:0000256" key="1">
    <source>
        <dbReference type="ARBA" id="ARBA00010688"/>
    </source>
</evidence>
<dbReference type="AlphaFoldDB" id="A0A2W7R9M3"/>
<dbReference type="Pfam" id="PF00294">
    <property type="entry name" value="PfkB"/>
    <property type="match status" value="1"/>
</dbReference>
<evidence type="ECO:0000259" key="7">
    <source>
        <dbReference type="Pfam" id="PF00294"/>
    </source>
</evidence>
<keyword evidence="4 8" id="KW-0418">Kinase</keyword>
<evidence type="ECO:0000313" key="8">
    <source>
        <dbReference type="EMBL" id="PZX47255.1"/>
    </source>
</evidence>
<dbReference type="STRING" id="121821.GCA_001870675_02673"/>
<dbReference type="EMBL" id="QKZQ01000002">
    <property type="protein sequence ID" value="PZX47255.1"/>
    <property type="molecule type" value="Genomic_DNA"/>
</dbReference>
<dbReference type="PROSITE" id="PS00583">
    <property type="entry name" value="PFKB_KINASES_1"/>
    <property type="match status" value="1"/>
</dbReference>
<dbReference type="GO" id="GO:0003872">
    <property type="term" value="F:6-phosphofructokinase activity"/>
    <property type="evidence" value="ECO:0007669"/>
    <property type="project" value="TreeGrafter"/>
</dbReference>
<dbReference type="InterPro" id="IPR011611">
    <property type="entry name" value="PfkB_dom"/>
</dbReference>
<keyword evidence="9" id="KW-1185">Reference proteome</keyword>
<dbReference type="InterPro" id="IPR029056">
    <property type="entry name" value="Ribokinase-like"/>
</dbReference>
<dbReference type="SUPFAM" id="SSF53613">
    <property type="entry name" value="Ribokinase-like"/>
    <property type="match status" value="1"/>
</dbReference>
<comment type="caution">
    <text evidence="8">The sequence shown here is derived from an EMBL/GenBank/DDBJ whole genome shotgun (WGS) entry which is preliminary data.</text>
</comment>
<accession>A0A2W7R9M3</accession>
<dbReference type="InterPro" id="IPR017583">
    <property type="entry name" value="Tagatose/fructose_Pkinase"/>
</dbReference>
<evidence type="ECO:0000256" key="3">
    <source>
        <dbReference type="ARBA" id="ARBA00022741"/>
    </source>
</evidence>
<name>A0A2W7R9M3_9RHOB</name>
<keyword evidence="3" id="KW-0547">Nucleotide-binding</keyword>
<evidence type="ECO:0000256" key="6">
    <source>
        <dbReference type="PIRNR" id="PIRNR000535"/>
    </source>
</evidence>
<dbReference type="InterPro" id="IPR002173">
    <property type="entry name" value="Carboh/pur_kinase_PfkB_CS"/>
</dbReference>
<sequence length="318" mass="32528">MQQAQDPILTVTLNPALDLSARVSRMQAGPKLRLSAPVWEPGGGGVNVARAIHALGGSVQAWVALGGASGAQHQALLHQQGIVPHVFDAPGDTRQSWAITDNDSQQFRLQLPGEDWPEGLAVQARRDIVAQATGFVVLSGSQPDGVGAAFAQELAQELGAGRLIVDTSGAALARLMEQPLAQARPLVLRLDQAEAEAQAGHVLAEATDTSGFAQALVARGVAEHVCIARGADGTVLAGGAGVFHCRAPDVAVRSKVGAGDSFTGAFTLSLARGASFFEGLRLGTAAAAAAVMTDGTQLCRLEDVAQLLGACTLSPMGA</sequence>
<organism evidence="8 9">
    <name type="scientific">Roseinatronobacter thiooxidans</name>
    <dbReference type="NCBI Taxonomy" id="121821"/>
    <lineage>
        <taxon>Bacteria</taxon>
        <taxon>Pseudomonadati</taxon>
        <taxon>Pseudomonadota</taxon>
        <taxon>Alphaproteobacteria</taxon>
        <taxon>Rhodobacterales</taxon>
        <taxon>Paracoccaceae</taxon>
        <taxon>Roseinatronobacter</taxon>
    </lineage>
</organism>
<reference evidence="8 9" key="1">
    <citation type="submission" date="2018-06" db="EMBL/GenBank/DDBJ databases">
        <title>Genomic Encyclopedia of Archaeal and Bacterial Type Strains, Phase II (KMG-II): from individual species to whole genera.</title>
        <authorList>
            <person name="Goeker M."/>
        </authorList>
    </citation>
    <scope>NUCLEOTIDE SEQUENCE [LARGE SCALE GENOMIC DNA]</scope>
    <source>
        <strain evidence="8 9">DSM 13087</strain>
    </source>
</reference>